<protein>
    <submittedName>
        <fullName evidence="4">Inositol monophosphatase</fullName>
    </submittedName>
</protein>
<accession>A0ABY4YYI2</accession>
<dbReference type="RefSeq" id="WP_252595341.1">
    <property type="nucleotide sequence ID" value="NZ_CP099489.1"/>
</dbReference>
<name>A0ABY4YYI2_9MICO</name>
<dbReference type="EMBL" id="CP099489">
    <property type="protein sequence ID" value="USQ81805.1"/>
    <property type="molecule type" value="Genomic_DNA"/>
</dbReference>
<sequence length="260" mass="28467">MDTDVILSLLQEVAEEVINPRFRALAEHQVIEKNPGDLVTVADREAEVLITRRLQDAYPEAVVLGEEHYEVNRGVLDDYAAAPHAFTVDPIDGTKNFVNGSKDHGVMVAELQGTDVVRSWIWQPQHEVAYVAERGAGAFRNGERLTRPPVTDPQAPRGVTSHRRWIGTSLGEFPAMELTWVCCAVDYPMLVQGAADYLIYRGRQPWDHAPGSLLLSEAGGFLGTFAGDAYDARTIPEGGLIGAADRALFDEVLPLLPAVP</sequence>
<keyword evidence="1" id="KW-0479">Metal-binding</keyword>
<dbReference type="PANTHER" id="PTHR20854:SF4">
    <property type="entry name" value="INOSITOL-1-MONOPHOSPHATASE-RELATED"/>
    <property type="match status" value="1"/>
</dbReference>
<dbReference type="InterPro" id="IPR020583">
    <property type="entry name" value="Inositol_monoP_metal-BS"/>
</dbReference>
<evidence type="ECO:0000313" key="4">
    <source>
        <dbReference type="EMBL" id="USQ81805.1"/>
    </source>
</evidence>
<dbReference type="SUPFAM" id="SSF56655">
    <property type="entry name" value="Carbohydrate phosphatase"/>
    <property type="match status" value="1"/>
</dbReference>
<dbReference type="Gene3D" id="3.40.190.80">
    <property type="match status" value="1"/>
</dbReference>
<dbReference type="CDD" id="cd01637">
    <property type="entry name" value="IMPase_like"/>
    <property type="match status" value="1"/>
</dbReference>
<evidence type="ECO:0000313" key="5">
    <source>
        <dbReference type="Proteomes" id="UP001056455"/>
    </source>
</evidence>
<keyword evidence="5" id="KW-1185">Reference proteome</keyword>
<organism evidence="4 5">
    <name type="scientific">Ornithinimicrobium faecis</name>
    <dbReference type="NCBI Taxonomy" id="2934158"/>
    <lineage>
        <taxon>Bacteria</taxon>
        <taxon>Bacillati</taxon>
        <taxon>Actinomycetota</taxon>
        <taxon>Actinomycetes</taxon>
        <taxon>Micrococcales</taxon>
        <taxon>Ornithinimicrobiaceae</taxon>
        <taxon>Ornithinimicrobium</taxon>
    </lineage>
</organism>
<reference evidence="4" key="1">
    <citation type="submission" date="2022-06" db="EMBL/GenBank/DDBJ databases">
        <title>Ornithinimicrobium HY1793.</title>
        <authorList>
            <person name="Huang Y."/>
        </authorList>
    </citation>
    <scope>NUCLEOTIDE SEQUENCE</scope>
    <source>
        <strain evidence="4">HY1793</strain>
    </source>
</reference>
<evidence type="ECO:0000256" key="3">
    <source>
        <dbReference type="ARBA" id="ARBA00022842"/>
    </source>
</evidence>
<dbReference type="Pfam" id="PF00459">
    <property type="entry name" value="Inositol_P"/>
    <property type="match status" value="1"/>
</dbReference>
<evidence type="ECO:0000256" key="2">
    <source>
        <dbReference type="ARBA" id="ARBA00022801"/>
    </source>
</evidence>
<dbReference type="PRINTS" id="PR00377">
    <property type="entry name" value="IMPHPHTASES"/>
</dbReference>
<keyword evidence="2" id="KW-0378">Hydrolase</keyword>
<keyword evidence="3" id="KW-0460">Magnesium</keyword>
<proteinExistence type="predicted"/>
<dbReference type="Proteomes" id="UP001056455">
    <property type="component" value="Chromosome"/>
</dbReference>
<dbReference type="Gene3D" id="3.30.540.10">
    <property type="entry name" value="Fructose-1,6-Bisphosphatase, subunit A, domain 1"/>
    <property type="match status" value="1"/>
</dbReference>
<dbReference type="PROSITE" id="PS00629">
    <property type="entry name" value="IMP_1"/>
    <property type="match status" value="1"/>
</dbReference>
<dbReference type="InterPro" id="IPR000760">
    <property type="entry name" value="Inositol_monophosphatase-like"/>
</dbReference>
<dbReference type="PANTHER" id="PTHR20854">
    <property type="entry name" value="INOSITOL MONOPHOSPHATASE"/>
    <property type="match status" value="1"/>
</dbReference>
<gene>
    <name evidence="4" type="ORF">NF556_09215</name>
</gene>
<evidence type="ECO:0000256" key="1">
    <source>
        <dbReference type="ARBA" id="ARBA00022723"/>
    </source>
</evidence>